<dbReference type="CDD" id="cd06911">
    <property type="entry name" value="VirB9_CagX_TrbG"/>
    <property type="match status" value="1"/>
</dbReference>
<evidence type="ECO:0000313" key="3">
    <source>
        <dbReference type="EMBL" id="CAA6801714.1"/>
    </source>
</evidence>
<reference evidence="3" key="1">
    <citation type="submission" date="2020-01" db="EMBL/GenBank/DDBJ databases">
        <authorList>
            <person name="Meier V. D."/>
            <person name="Meier V D."/>
        </authorList>
    </citation>
    <scope>NUCLEOTIDE SEQUENCE</scope>
    <source>
        <strain evidence="3">HLG_WM_MAG_06</strain>
    </source>
</reference>
<dbReference type="InterPro" id="IPR033645">
    <property type="entry name" value="VirB9/CagX/TrbG_C"/>
</dbReference>
<sequence length="296" mass="34100">MFLLLNCQLMADGILSDNSRELSQREWHSVSLSKEWLNNGNKSFRGTNGSVSFLFGATMPRVIVAPLKITDIQFQKGEKIMDVQLGDTTRWMTSPSISGEGANQVSHLLLKTTDVGLETTLFVSTNRRTYHMNLFSRKHEYMPIVAFKYKDEINKKWENYNNHFQSQDRVKKEATTLKVTSKLSKNINNLDFDYNIKGDASWKPTRVYNDGIKTYIQMPKNMLFNEAPIFLVLDQSDNNQLVNYRLKENNYIVDKLFNKGILIIGVGDDQEKISIERKGASGSNIINIWEDDDEEY</sequence>
<keyword evidence="2" id="KW-0732">Signal</keyword>
<dbReference type="EMBL" id="CACVAP010000034">
    <property type="protein sequence ID" value="CAA6801714.1"/>
    <property type="molecule type" value="Genomic_DNA"/>
</dbReference>
<dbReference type="Pfam" id="PF03524">
    <property type="entry name" value="CagX"/>
    <property type="match status" value="1"/>
</dbReference>
<dbReference type="NCBIfam" id="TIGR02775">
    <property type="entry name" value="TrbG_Ti"/>
    <property type="match status" value="1"/>
</dbReference>
<protein>
    <submittedName>
        <fullName evidence="3">Conjugative transfer protein TrbG</fullName>
    </submittedName>
</protein>
<dbReference type="Gene3D" id="2.60.40.2500">
    <property type="match status" value="1"/>
</dbReference>
<evidence type="ECO:0000256" key="2">
    <source>
        <dbReference type="ARBA" id="ARBA00022729"/>
    </source>
</evidence>
<dbReference type="InterPro" id="IPR010258">
    <property type="entry name" value="Conjugal_tfr_TrbG/VirB9/CagX"/>
</dbReference>
<organism evidence="3">
    <name type="scientific">uncultured Sulfurovum sp</name>
    <dbReference type="NCBI Taxonomy" id="269237"/>
    <lineage>
        <taxon>Bacteria</taxon>
        <taxon>Pseudomonadati</taxon>
        <taxon>Campylobacterota</taxon>
        <taxon>Epsilonproteobacteria</taxon>
        <taxon>Campylobacterales</taxon>
        <taxon>Sulfurovaceae</taxon>
        <taxon>Sulfurovum</taxon>
        <taxon>environmental samples</taxon>
    </lineage>
</organism>
<comment type="similarity">
    <text evidence="1">Belongs to the TrbG/VirB9 family.</text>
</comment>
<dbReference type="InterPro" id="IPR014142">
    <property type="entry name" value="TrbG_Ti"/>
</dbReference>
<accession>A0A6S6S9F2</accession>
<evidence type="ECO:0000256" key="1">
    <source>
        <dbReference type="ARBA" id="ARBA00006135"/>
    </source>
</evidence>
<gene>
    <name evidence="3" type="ORF">HELGO_WM34096</name>
</gene>
<name>A0A6S6S9F2_9BACT</name>
<proteinExistence type="inferred from homology"/>
<dbReference type="InterPro" id="IPR038161">
    <property type="entry name" value="VirB9/CagX/TrbG_C_sf"/>
</dbReference>
<dbReference type="AlphaFoldDB" id="A0A6S6S9F2"/>